<reference evidence="3 4" key="1">
    <citation type="journal article" date="2014" name="PLoS Genet.">
        <title>Phylogenetically driven sequencing of extremely halophilic archaea reveals strategies for static and dynamic osmo-response.</title>
        <authorList>
            <person name="Becker E.A."/>
            <person name="Seitzer P.M."/>
            <person name="Tritt A."/>
            <person name="Larsen D."/>
            <person name="Krusor M."/>
            <person name="Yao A.I."/>
            <person name="Wu D."/>
            <person name="Madern D."/>
            <person name="Eisen J.A."/>
            <person name="Darling A.E."/>
            <person name="Facciotti M.T."/>
        </authorList>
    </citation>
    <scope>NUCLEOTIDE SEQUENCE [LARGE SCALE GENOMIC DNA]</scope>
    <source>
        <strain evidence="3 4">DSM 18795</strain>
    </source>
</reference>
<dbReference type="Gene3D" id="3.40.50.720">
    <property type="entry name" value="NAD(P)-binding Rossmann-like Domain"/>
    <property type="match status" value="1"/>
</dbReference>
<feature type="domain" description="Gfo/Idh/MocA-like oxidoreductase N-terminal" evidence="1">
    <location>
        <begin position="9"/>
        <end position="123"/>
    </location>
</feature>
<dbReference type="Pfam" id="PF22725">
    <property type="entry name" value="GFO_IDH_MocA_C3"/>
    <property type="match status" value="1"/>
</dbReference>
<accession>L9X4L7</accession>
<dbReference type="PANTHER" id="PTHR43377:SF1">
    <property type="entry name" value="BILIVERDIN REDUCTASE A"/>
    <property type="match status" value="1"/>
</dbReference>
<dbReference type="RefSeq" id="WP_008424831.1">
    <property type="nucleotide sequence ID" value="NZ_AOIA01000126.1"/>
</dbReference>
<name>L9X4L7_9EURY</name>
<dbReference type="GO" id="GO:0000166">
    <property type="term" value="F:nucleotide binding"/>
    <property type="evidence" value="ECO:0007669"/>
    <property type="project" value="InterPro"/>
</dbReference>
<proteinExistence type="predicted"/>
<dbReference type="OrthoDB" id="25239at2157"/>
<dbReference type="AlphaFoldDB" id="L9X4L7"/>
<dbReference type="InterPro" id="IPR051450">
    <property type="entry name" value="Gfo/Idh/MocA_Oxidoreductases"/>
</dbReference>
<organism evidence="3 4">
    <name type="scientific">Natronococcus jeotgali DSM 18795</name>
    <dbReference type="NCBI Taxonomy" id="1227498"/>
    <lineage>
        <taxon>Archaea</taxon>
        <taxon>Methanobacteriati</taxon>
        <taxon>Methanobacteriota</taxon>
        <taxon>Stenosarchaea group</taxon>
        <taxon>Halobacteria</taxon>
        <taxon>Halobacteriales</taxon>
        <taxon>Natrialbaceae</taxon>
        <taxon>Natronococcus</taxon>
    </lineage>
</organism>
<dbReference type="STRING" id="1227498.C492_14956"/>
<evidence type="ECO:0000259" key="2">
    <source>
        <dbReference type="Pfam" id="PF22725"/>
    </source>
</evidence>
<sequence length="328" mass="36262">MPTEHNQIDVGVIGVGSMGQHHARVYNELPEANLVGLFDADDERAAEVAADHGVSALPLDELLENVDAVSIVVPTEYHYDLATQCLDANVGILIEKPVLEDLDQSADLRSRVEHANVPAQVGHIERFNPAVTQLEEIVDDLSIVSIRSQRLGPEPERTIEDSAVLDLMIHDIDVVLSVLGQTPIRVQSAGVDENRHASALLEFEDNVMASLTASRKTQQKVRTLEITAEECFIELDYIDQSLEIHRSSIPEYIEENGDVRFKHESIVERPTIRNAEPLRRELESFVETVSGNGIPDVTVEDGINALEVAEAIETTALNERERMVSADD</sequence>
<comment type="caution">
    <text evidence="3">The sequence shown here is derived from an EMBL/GenBank/DDBJ whole genome shotgun (WGS) entry which is preliminary data.</text>
</comment>
<dbReference type="Pfam" id="PF01408">
    <property type="entry name" value="GFO_IDH_MocA"/>
    <property type="match status" value="1"/>
</dbReference>
<protein>
    <submittedName>
        <fullName evidence="3">Oxidoreductase domain-containing protein</fullName>
    </submittedName>
</protein>
<gene>
    <name evidence="3" type="ORF">C492_14956</name>
</gene>
<dbReference type="InterPro" id="IPR036291">
    <property type="entry name" value="NAD(P)-bd_dom_sf"/>
</dbReference>
<dbReference type="InterPro" id="IPR000683">
    <property type="entry name" value="Gfo/Idh/MocA-like_OxRdtase_N"/>
</dbReference>
<dbReference type="Gene3D" id="3.30.360.10">
    <property type="entry name" value="Dihydrodipicolinate Reductase, domain 2"/>
    <property type="match status" value="1"/>
</dbReference>
<dbReference type="EMBL" id="AOIA01000126">
    <property type="protein sequence ID" value="ELY56411.1"/>
    <property type="molecule type" value="Genomic_DNA"/>
</dbReference>
<dbReference type="SUPFAM" id="SSF51735">
    <property type="entry name" value="NAD(P)-binding Rossmann-fold domains"/>
    <property type="match status" value="1"/>
</dbReference>
<evidence type="ECO:0000259" key="1">
    <source>
        <dbReference type="Pfam" id="PF01408"/>
    </source>
</evidence>
<dbReference type="Proteomes" id="UP000011531">
    <property type="component" value="Unassembled WGS sequence"/>
</dbReference>
<dbReference type="SUPFAM" id="SSF55347">
    <property type="entry name" value="Glyceraldehyde-3-phosphate dehydrogenase-like, C-terminal domain"/>
    <property type="match status" value="1"/>
</dbReference>
<dbReference type="PANTHER" id="PTHR43377">
    <property type="entry name" value="BILIVERDIN REDUCTASE A"/>
    <property type="match status" value="1"/>
</dbReference>
<feature type="domain" description="GFO/IDH/MocA-like oxidoreductase" evidence="2">
    <location>
        <begin position="160"/>
        <end position="230"/>
    </location>
</feature>
<evidence type="ECO:0000313" key="3">
    <source>
        <dbReference type="EMBL" id="ELY56411.1"/>
    </source>
</evidence>
<keyword evidence="4" id="KW-1185">Reference proteome</keyword>
<dbReference type="InterPro" id="IPR055170">
    <property type="entry name" value="GFO_IDH_MocA-like_dom"/>
</dbReference>
<evidence type="ECO:0000313" key="4">
    <source>
        <dbReference type="Proteomes" id="UP000011531"/>
    </source>
</evidence>